<comment type="caution">
    <text evidence="1">The sequence shown here is derived from an EMBL/GenBank/DDBJ whole genome shotgun (WGS) entry which is preliminary data.</text>
</comment>
<dbReference type="InterPro" id="IPR047975">
    <property type="entry name" value="Heme_bind_FMP"/>
</dbReference>
<dbReference type="RefSeq" id="WP_379839531.1">
    <property type="nucleotide sequence ID" value="NZ_JBHRYQ010000001.1"/>
</dbReference>
<dbReference type="EMBL" id="JBHRYQ010000001">
    <property type="protein sequence ID" value="MFC3812644.1"/>
    <property type="molecule type" value="Genomic_DNA"/>
</dbReference>
<accession>A0ABV7Z1F7</accession>
<dbReference type="NCBIfam" id="NF040572">
    <property type="entry name" value="heme_bind_FMP"/>
    <property type="match status" value="1"/>
</dbReference>
<evidence type="ECO:0000313" key="1">
    <source>
        <dbReference type="EMBL" id="MFC3812644.1"/>
    </source>
</evidence>
<dbReference type="Proteomes" id="UP001595616">
    <property type="component" value="Unassembled WGS sequence"/>
</dbReference>
<evidence type="ECO:0000313" key="2">
    <source>
        <dbReference type="Proteomes" id="UP001595616"/>
    </source>
</evidence>
<proteinExistence type="predicted"/>
<reference evidence="2" key="1">
    <citation type="journal article" date="2019" name="Int. J. Syst. Evol. Microbiol.">
        <title>The Global Catalogue of Microorganisms (GCM) 10K type strain sequencing project: providing services to taxonomists for standard genome sequencing and annotation.</title>
        <authorList>
            <consortium name="The Broad Institute Genomics Platform"/>
            <consortium name="The Broad Institute Genome Sequencing Center for Infectious Disease"/>
            <person name="Wu L."/>
            <person name="Ma J."/>
        </authorList>
    </citation>
    <scope>NUCLEOTIDE SEQUENCE [LARGE SCALE GENOMIC DNA]</scope>
    <source>
        <strain evidence="2">CECT 7956</strain>
    </source>
</reference>
<keyword evidence="2" id="KW-1185">Reference proteome</keyword>
<sequence length="304" mass="33222">MNNDNLPFGVGIRILTEIEASTADLGALKNLQGAWSSSSGMGWNVISVPGTKEQEFVYEVIPYTEKLTFTPVVAASNRGPFIEGQEETQNLVGLLYEQEIFSECDTDFCKQRGFPSGAMIHAERGIFLNVANFNSGFDVVRLSTIPHGNSVLAPGTSNNTIPATNDFFGEASTEPSAVTGSLPFGYGEGQFNTLQFANFPQTNPNLFLQKTLGDQKLSAMTTLDFSTKNTDGGVLNIPFIQKNIKTTDMEATFWIEELPNPVAGQANIFQLQYTQTINLVFPPTGAKQMVVWPHVTVNTLRKMS</sequence>
<protein>
    <submittedName>
        <fullName evidence="1">Heme-binding protein</fullName>
    </submittedName>
</protein>
<gene>
    <name evidence="1" type="ORF">ACFOOI_18425</name>
</gene>
<name>A0ABV7Z1F7_9BACT</name>
<organism evidence="1 2">
    <name type="scientific">Lacihabitans lacunae</name>
    <dbReference type="NCBI Taxonomy" id="1028214"/>
    <lineage>
        <taxon>Bacteria</taxon>
        <taxon>Pseudomonadati</taxon>
        <taxon>Bacteroidota</taxon>
        <taxon>Cytophagia</taxon>
        <taxon>Cytophagales</taxon>
        <taxon>Leadbetterellaceae</taxon>
        <taxon>Lacihabitans</taxon>
    </lineage>
</organism>